<protein>
    <submittedName>
        <fullName evidence="3">Uncharacterized protein</fullName>
    </submittedName>
</protein>
<feature type="region of interest" description="Disordered" evidence="2">
    <location>
        <begin position="1"/>
        <end position="24"/>
    </location>
</feature>
<accession>A0A820CJ16</accession>
<name>A0A820CJ16_9BILA</name>
<organism evidence="3 4">
    <name type="scientific">Rotaria sordida</name>
    <dbReference type="NCBI Taxonomy" id="392033"/>
    <lineage>
        <taxon>Eukaryota</taxon>
        <taxon>Metazoa</taxon>
        <taxon>Spiralia</taxon>
        <taxon>Gnathifera</taxon>
        <taxon>Rotifera</taxon>
        <taxon>Eurotatoria</taxon>
        <taxon>Bdelloidea</taxon>
        <taxon>Philodinida</taxon>
        <taxon>Philodinidae</taxon>
        <taxon>Rotaria</taxon>
    </lineage>
</organism>
<evidence type="ECO:0000313" key="4">
    <source>
        <dbReference type="Proteomes" id="UP000663823"/>
    </source>
</evidence>
<dbReference type="EMBL" id="CAJOAX010025300">
    <property type="protein sequence ID" value="CAF4221964.1"/>
    <property type="molecule type" value="Genomic_DNA"/>
</dbReference>
<sequence>KLPVSKNPITPSNNAPDDENTAPVSQTERLNVYRYSNEDAQLLNEVTSRMAADNIKTNRTMNDSRIRGPTDLDLLQLTMSRMQKAESDVRYLTSELKDKTQRIAVLEEKVHLYEKALHNQHNESYKIETLEKKCIRLQSIIDRMEVSNI</sequence>
<dbReference type="Proteomes" id="UP000663823">
    <property type="component" value="Unassembled WGS sequence"/>
</dbReference>
<evidence type="ECO:0000256" key="1">
    <source>
        <dbReference type="SAM" id="Coils"/>
    </source>
</evidence>
<comment type="caution">
    <text evidence="3">The sequence shown here is derived from an EMBL/GenBank/DDBJ whole genome shotgun (WGS) entry which is preliminary data.</text>
</comment>
<feature type="non-terminal residue" evidence="3">
    <location>
        <position position="1"/>
    </location>
</feature>
<dbReference type="AlphaFoldDB" id="A0A820CJ16"/>
<evidence type="ECO:0000313" key="3">
    <source>
        <dbReference type="EMBL" id="CAF4221964.1"/>
    </source>
</evidence>
<keyword evidence="1" id="KW-0175">Coiled coil</keyword>
<evidence type="ECO:0000256" key="2">
    <source>
        <dbReference type="SAM" id="MobiDB-lite"/>
    </source>
</evidence>
<reference evidence="3" key="1">
    <citation type="submission" date="2021-02" db="EMBL/GenBank/DDBJ databases">
        <authorList>
            <person name="Nowell W R."/>
        </authorList>
    </citation>
    <scope>NUCLEOTIDE SEQUENCE</scope>
</reference>
<feature type="coiled-coil region" evidence="1">
    <location>
        <begin position="82"/>
        <end position="147"/>
    </location>
</feature>
<proteinExistence type="predicted"/>
<gene>
    <name evidence="3" type="ORF">OTI717_LOCUS39411</name>
</gene>